<sequence length="37" mass="4400">MNRSNHHNIIMMKQTVRSKKNGRLKLVSRSGKKINFF</sequence>
<proteinExistence type="predicted"/>
<reference evidence="1" key="1">
    <citation type="submission" date="2014-11" db="EMBL/GenBank/DDBJ databases">
        <authorList>
            <person name="Amaro Gonzalez C."/>
        </authorList>
    </citation>
    <scope>NUCLEOTIDE SEQUENCE</scope>
</reference>
<organism evidence="1">
    <name type="scientific">Anguilla anguilla</name>
    <name type="common">European freshwater eel</name>
    <name type="synonym">Muraena anguilla</name>
    <dbReference type="NCBI Taxonomy" id="7936"/>
    <lineage>
        <taxon>Eukaryota</taxon>
        <taxon>Metazoa</taxon>
        <taxon>Chordata</taxon>
        <taxon>Craniata</taxon>
        <taxon>Vertebrata</taxon>
        <taxon>Euteleostomi</taxon>
        <taxon>Actinopterygii</taxon>
        <taxon>Neopterygii</taxon>
        <taxon>Teleostei</taxon>
        <taxon>Anguilliformes</taxon>
        <taxon>Anguillidae</taxon>
        <taxon>Anguilla</taxon>
    </lineage>
</organism>
<name>A0A0E9QRJ1_ANGAN</name>
<reference evidence="1" key="2">
    <citation type="journal article" date="2015" name="Fish Shellfish Immunol.">
        <title>Early steps in the European eel (Anguilla anguilla)-Vibrio vulnificus interaction in the gills: Role of the RtxA13 toxin.</title>
        <authorList>
            <person name="Callol A."/>
            <person name="Pajuelo D."/>
            <person name="Ebbesson L."/>
            <person name="Teles M."/>
            <person name="MacKenzie S."/>
            <person name="Amaro C."/>
        </authorList>
    </citation>
    <scope>NUCLEOTIDE SEQUENCE</scope>
</reference>
<accession>A0A0E9QRJ1</accession>
<evidence type="ECO:0000313" key="1">
    <source>
        <dbReference type="EMBL" id="JAH18870.1"/>
    </source>
</evidence>
<protein>
    <submittedName>
        <fullName evidence="1">Uncharacterized protein</fullName>
    </submittedName>
</protein>
<dbReference type="EMBL" id="GBXM01089707">
    <property type="protein sequence ID" value="JAH18870.1"/>
    <property type="molecule type" value="Transcribed_RNA"/>
</dbReference>
<dbReference type="AlphaFoldDB" id="A0A0E9QRJ1"/>